<dbReference type="CDD" id="cd02201">
    <property type="entry name" value="FtsZ_type1"/>
    <property type="match status" value="1"/>
</dbReference>
<evidence type="ECO:0000256" key="5">
    <source>
        <dbReference type="SAM" id="MobiDB-lite"/>
    </source>
</evidence>
<dbReference type="InterPro" id="IPR000158">
    <property type="entry name" value="Cell_div_FtsZ"/>
</dbReference>
<dbReference type="SUPFAM" id="SSF52490">
    <property type="entry name" value="Tubulin nucleotide-binding domain-like"/>
    <property type="match status" value="1"/>
</dbReference>
<dbReference type="SMART" id="SM00865">
    <property type="entry name" value="Tubulin_C"/>
    <property type="match status" value="1"/>
</dbReference>
<feature type="domain" description="Tubulin/FtsZ 2-layer sandwich" evidence="7">
    <location>
        <begin position="210"/>
        <end position="328"/>
    </location>
</feature>
<dbReference type="GO" id="GO:0005737">
    <property type="term" value="C:cytoplasm"/>
    <property type="evidence" value="ECO:0007669"/>
    <property type="project" value="UniProtKB-SubCell"/>
</dbReference>
<dbReference type="EMBL" id="JACHVC010000013">
    <property type="protein sequence ID" value="MBC2608191.1"/>
    <property type="molecule type" value="Genomic_DNA"/>
</dbReference>
<dbReference type="InterPro" id="IPR008280">
    <property type="entry name" value="Tub_FtsZ_C"/>
</dbReference>
<feature type="binding site" evidence="4">
    <location>
        <position position="142"/>
    </location>
    <ligand>
        <name>GTP</name>
        <dbReference type="ChEBI" id="CHEBI:37565"/>
    </ligand>
</feature>
<dbReference type="InterPro" id="IPR045061">
    <property type="entry name" value="FtsZ/CetZ"/>
</dbReference>
<keyword evidence="4" id="KW-0131">Cell cycle</keyword>
<dbReference type="GO" id="GO:0005525">
    <property type="term" value="F:GTP binding"/>
    <property type="evidence" value="ECO:0007669"/>
    <property type="project" value="UniProtKB-UniRule"/>
</dbReference>
<dbReference type="PRINTS" id="PR00423">
    <property type="entry name" value="CELLDVISFTSZ"/>
</dbReference>
<keyword evidence="4 8" id="KW-0132">Cell division</keyword>
<protein>
    <recommendedName>
        <fullName evidence="4">Cell division protein FtsZ</fullName>
    </recommendedName>
</protein>
<evidence type="ECO:0000259" key="7">
    <source>
        <dbReference type="SMART" id="SM00865"/>
    </source>
</evidence>
<evidence type="ECO:0000256" key="3">
    <source>
        <dbReference type="ARBA" id="ARBA00023134"/>
    </source>
</evidence>
<dbReference type="InterPro" id="IPR024757">
    <property type="entry name" value="FtsZ_C"/>
</dbReference>
<dbReference type="InterPro" id="IPR018316">
    <property type="entry name" value="Tubulin/FtsZ_2-layer-sand-dom"/>
</dbReference>
<organism evidence="8 9">
    <name type="scientific">Pelagicoccus albus</name>
    <dbReference type="NCBI Taxonomy" id="415222"/>
    <lineage>
        <taxon>Bacteria</taxon>
        <taxon>Pseudomonadati</taxon>
        <taxon>Verrucomicrobiota</taxon>
        <taxon>Opitutia</taxon>
        <taxon>Puniceicoccales</taxon>
        <taxon>Pelagicoccaceae</taxon>
        <taxon>Pelagicoccus</taxon>
    </lineage>
</organism>
<gene>
    <name evidence="4" type="primary">ftsZ</name>
    <name evidence="8" type="ORF">H5P27_19200</name>
</gene>
<dbReference type="Gene3D" id="3.30.1330.20">
    <property type="entry name" value="Tubulin/FtsZ, C-terminal domain"/>
    <property type="match status" value="1"/>
</dbReference>
<evidence type="ECO:0000256" key="2">
    <source>
        <dbReference type="ARBA" id="ARBA00022741"/>
    </source>
</evidence>
<feature type="region of interest" description="Disordered" evidence="5">
    <location>
        <begin position="333"/>
        <end position="393"/>
    </location>
</feature>
<evidence type="ECO:0000313" key="9">
    <source>
        <dbReference type="Proteomes" id="UP000526501"/>
    </source>
</evidence>
<name>A0A7X1B9R5_9BACT</name>
<proteinExistence type="inferred from homology"/>
<feature type="compositionally biased region" description="Low complexity" evidence="5">
    <location>
        <begin position="338"/>
        <end position="348"/>
    </location>
</feature>
<dbReference type="Pfam" id="PF12327">
    <property type="entry name" value="FtsZ_C"/>
    <property type="match status" value="1"/>
</dbReference>
<feature type="binding site" evidence="4">
    <location>
        <position position="146"/>
    </location>
    <ligand>
        <name>GTP</name>
        <dbReference type="ChEBI" id="CHEBI:37565"/>
    </ligand>
</feature>
<dbReference type="GO" id="GO:0000917">
    <property type="term" value="P:division septum assembly"/>
    <property type="evidence" value="ECO:0007669"/>
    <property type="project" value="UniProtKB-KW"/>
</dbReference>
<dbReference type="InterPro" id="IPR003008">
    <property type="entry name" value="Tubulin_FtsZ_GTPase"/>
</dbReference>
<evidence type="ECO:0000256" key="4">
    <source>
        <dbReference type="HAMAP-Rule" id="MF_00909"/>
    </source>
</evidence>
<dbReference type="SUPFAM" id="SSF55307">
    <property type="entry name" value="Tubulin C-terminal domain-like"/>
    <property type="match status" value="1"/>
</dbReference>
<feature type="binding site" evidence="4">
    <location>
        <begin position="111"/>
        <end position="113"/>
    </location>
    <ligand>
        <name>GTP</name>
        <dbReference type="ChEBI" id="CHEBI:37565"/>
    </ligand>
</feature>
<feature type="binding site" evidence="4">
    <location>
        <position position="190"/>
    </location>
    <ligand>
        <name>GTP</name>
        <dbReference type="ChEBI" id="CHEBI:37565"/>
    </ligand>
</feature>
<evidence type="ECO:0000259" key="6">
    <source>
        <dbReference type="SMART" id="SM00864"/>
    </source>
</evidence>
<keyword evidence="2 4" id="KW-0547">Nucleotide-binding</keyword>
<dbReference type="SMART" id="SM00864">
    <property type="entry name" value="Tubulin"/>
    <property type="match status" value="1"/>
</dbReference>
<dbReference type="GO" id="GO:0003924">
    <property type="term" value="F:GTPase activity"/>
    <property type="evidence" value="ECO:0007669"/>
    <property type="project" value="UniProtKB-UniRule"/>
</dbReference>
<dbReference type="RefSeq" id="WP_185662042.1">
    <property type="nucleotide sequence ID" value="NZ_CAWPOO010000013.1"/>
</dbReference>
<comment type="subcellular location">
    <subcellularLocation>
        <location evidence="4">Cytoplasm</location>
    </subcellularLocation>
    <text evidence="4">Assembles at midcell at the inner surface of the cytoplasmic membrane.</text>
</comment>
<evidence type="ECO:0000256" key="1">
    <source>
        <dbReference type="ARBA" id="ARBA00009690"/>
    </source>
</evidence>
<dbReference type="GO" id="GO:0051258">
    <property type="term" value="P:protein polymerization"/>
    <property type="evidence" value="ECO:0007669"/>
    <property type="project" value="UniProtKB-UniRule"/>
</dbReference>
<dbReference type="InterPro" id="IPR037103">
    <property type="entry name" value="Tubulin/FtsZ-like_C"/>
</dbReference>
<dbReference type="PANTHER" id="PTHR30314">
    <property type="entry name" value="CELL DIVISION PROTEIN FTSZ-RELATED"/>
    <property type="match status" value="1"/>
</dbReference>
<dbReference type="AlphaFoldDB" id="A0A7X1B9R5"/>
<keyword evidence="3 4" id="KW-0342">GTP-binding</keyword>
<comment type="subunit">
    <text evidence="4">Homodimer. Polymerizes to form a dynamic ring structure in a strictly GTP-dependent manner. Interacts directly with several other division proteins.</text>
</comment>
<keyword evidence="9" id="KW-1185">Reference proteome</keyword>
<sequence length="409" mass="43034">MSDLENEDIGTPTGVRMKVIGVGGAGSNIVDRLVLSQFSGVELVAVNTDQQALSDSPIVSKRCIGKTVTGGLGTGGDVEVGEEAARKDVEVIDELVKDVDLLFIAAGLGGGTGTGVAPIIAEQALREGAIVIAFVALPFTIERARRANTAQEGLRRLRDTCNAVVPLPNDLLIQESDPDASLLDAFAKADAWIEKAIKSIWCMMNKTGMINLDFAQLRQMLAKKAGKTLFGIGAGAGENAAAEAIENLKLCPLLHTPEFSKKADQLLVNIVGGTRIGMADTQMIMEAVAEEFGADANVTMGAVVDEELGDSVEICILGTSEVTSVPFTKVVKTRKPSTDSGISSSTQSKAHGSKPKPTATKTFSSASQEEFSFSEGDPKGEFENSSGTLFEGQDLDAPTYLRRGVKIVL</sequence>
<dbReference type="Proteomes" id="UP000526501">
    <property type="component" value="Unassembled WGS sequence"/>
</dbReference>
<comment type="similarity">
    <text evidence="1 4">Belongs to the FtsZ family.</text>
</comment>
<accession>A0A7X1B9R5</accession>
<keyword evidence="4" id="KW-0963">Cytoplasm</keyword>
<feature type="compositionally biased region" description="Low complexity" evidence="5">
    <location>
        <begin position="363"/>
        <end position="375"/>
    </location>
</feature>
<dbReference type="Pfam" id="PF00091">
    <property type="entry name" value="Tubulin"/>
    <property type="match status" value="1"/>
</dbReference>
<dbReference type="GO" id="GO:0043093">
    <property type="term" value="P:FtsZ-dependent cytokinesis"/>
    <property type="evidence" value="ECO:0007669"/>
    <property type="project" value="UniProtKB-UniRule"/>
</dbReference>
<dbReference type="PANTHER" id="PTHR30314:SF3">
    <property type="entry name" value="MITOCHONDRIAL DIVISION PROTEIN FSZA"/>
    <property type="match status" value="1"/>
</dbReference>
<feature type="domain" description="Tubulin/FtsZ GTPase" evidence="6">
    <location>
        <begin position="16"/>
        <end position="208"/>
    </location>
</feature>
<keyword evidence="4" id="KW-0717">Septation</keyword>
<reference evidence="8 9" key="1">
    <citation type="submission" date="2020-07" db="EMBL/GenBank/DDBJ databases">
        <authorList>
            <person name="Feng X."/>
        </authorList>
    </citation>
    <scope>NUCLEOTIDE SEQUENCE [LARGE SCALE GENOMIC DNA]</scope>
    <source>
        <strain evidence="8 9">JCM23202</strain>
    </source>
</reference>
<feature type="binding site" evidence="4">
    <location>
        <begin position="24"/>
        <end position="28"/>
    </location>
    <ligand>
        <name>GTP</name>
        <dbReference type="ChEBI" id="CHEBI:37565"/>
    </ligand>
</feature>
<evidence type="ECO:0000313" key="8">
    <source>
        <dbReference type="EMBL" id="MBC2608191.1"/>
    </source>
</evidence>
<dbReference type="GO" id="GO:0032153">
    <property type="term" value="C:cell division site"/>
    <property type="evidence" value="ECO:0007669"/>
    <property type="project" value="UniProtKB-UniRule"/>
</dbReference>
<dbReference type="Gene3D" id="3.40.50.1440">
    <property type="entry name" value="Tubulin/FtsZ, GTPase domain"/>
    <property type="match status" value="1"/>
</dbReference>
<dbReference type="HAMAP" id="MF_00909">
    <property type="entry name" value="FtsZ"/>
    <property type="match status" value="1"/>
</dbReference>
<comment type="caution">
    <text evidence="8">The sequence shown here is derived from an EMBL/GenBank/DDBJ whole genome shotgun (WGS) entry which is preliminary data.</text>
</comment>
<dbReference type="InterPro" id="IPR036525">
    <property type="entry name" value="Tubulin/FtsZ_GTPase_sf"/>
</dbReference>
<comment type="function">
    <text evidence="4">Essential cell division protein that forms a contractile ring structure (Z ring) at the future cell division site. The regulation of the ring assembly controls the timing and the location of cell division. One of the functions of the FtsZ ring is to recruit other cell division proteins to the septum to produce a new cell wall between the dividing cells. Binds GTP and shows GTPase activity.</text>
</comment>